<accession>A0A1B6EKH1</accession>
<name>A0A1B6EKH1_9HEMI</name>
<evidence type="ECO:0000313" key="1">
    <source>
        <dbReference type="EMBL" id="JAS38440.1"/>
    </source>
</evidence>
<dbReference type="AlphaFoldDB" id="A0A1B6EKH1"/>
<protein>
    <recommendedName>
        <fullName evidence="2">Reverse transcriptase RNase H-like domain-containing protein</fullName>
    </recommendedName>
</protein>
<feature type="non-terminal residue" evidence="1">
    <location>
        <position position="1"/>
    </location>
</feature>
<organism evidence="1">
    <name type="scientific">Cuerna arida</name>
    <dbReference type="NCBI Taxonomy" id="1464854"/>
    <lineage>
        <taxon>Eukaryota</taxon>
        <taxon>Metazoa</taxon>
        <taxon>Ecdysozoa</taxon>
        <taxon>Arthropoda</taxon>
        <taxon>Hexapoda</taxon>
        <taxon>Insecta</taxon>
        <taxon>Pterygota</taxon>
        <taxon>Neoptera</taxon>
        <taxon>Paraneoptera</taxon>
        <taxon>Hemiptera</taxon>
        <taxon>Auchenorrhyncha</taxon>
        <taxon>Membracoidea</taxon>
        <taxon>Cicadellidae</taxon>
        <taxon>Cicadellinae</taxon>
        <taxon>Proconiini</taxon>
        <taxon>Cuerna</taxon>
    </lineage>
</organism>
<sequence length="108" mass="12618">RDLNKIINNRLVRWAILLMEYDFDIEYKKGEENQVPDFLSRLPLQSEVDENQEHNDSEIKLVSSENIEILVPGKDLQHSTRKDPILRLVSSYVEKGWPKDPKTLSAEV</sequence>
<reference evidence="1" key="1">
    <citation type="submission" date="2015-11" db="EMBL/GenBank/DDBJ databases">
        <title>De novo transcriptome assembly of four potential Pierce s Disease insect vectors from Arizona vineyards.</title>
        <authorList>
            <person name="Tassone E.E."/>
        </authorList>
    </citation>
    <scope>NUCLEOTIDE SEQUENCE</scope>
</reference>
<evidence type="ECO:0008006" key="2">
    <source>
        <dbReference type="Google" id="ProtNLM"/>
    </source>
</evidence>
<feature type="non-terminal residue" evidence="1">
    <location>
        <position position="108"/>
    </location>
</feature>
<dbReference type="EMBL" id="GECZ01031329">
    <property type="protein sequence ID" value="JAS38440.1"/>
    <property type="molecule type" value="Transcribed_RNA"/>
</dbReference>
<gene>
    <name evidence="1" type="ORF">g.47411</name>
</gene>
<dbReference type="PANTHER" id="PTHR37984:SF5">
    <property type="entry name" value="PROTEIN NYNRIN-LIKE"/>
    <property type="match status" value="1"/>
</dbReference>
<proteinExistence type="predicted"/>
<dbReference type="PANTHER" id="PTHR37984">
    <property type="entry name" value="PROTEIN CBG26694"/>
    <property type="match status" value="1"/>
</dbReference>
<dbReference type="InterPro" id="IPR050951">
    <property type="entry name" value="Retrovirus_Pol_polyprotein"/>
</dbReference>